<feature type="domain" description="Pyrrolo-quinoline quinone repeat" evidence="2">
    <location>
        <begin position="162"/>
        <end position="268"/>
    </location>
</feature>
<dbReference type="InterPro" id="IPR002372">
    <property type="entry name" value="PQQ_rpt_dom"/>
</dbReference>
<evidence type="ECO:0000313" key="3">
    <source>
        <dbReference type="EMBL" id="TWU06378.1"/>
    </source>
</evidence>
<accession>A0A5C6B353</accession>
<dbReference type="RefSeq" id="WP_146519465.1">
    <property type="nucleotide sequence ID" value="NZ_CP151726.1"/>
</dbReference>
<sequence precursor="true">MKTVISFLFLLTTPSFALAQSDWSQFRGPGSRGVAEATQIPDRWSATENVAWKRDIPGRGWSSPVVWNDHVFLTTVINTGTTEEAKKGLYFGGNRPAPPDSIHRWMVICLDLKSGEIRWERQVHEGKPKSAIHVKSSFASETPVTDGERVYCCFGSVGIFCFDLEGNELWRHDLEPLPTRYGWGNAASPVLHQGKLYYCNDNDQASYLLALDARSGKELWRTPRDEESNWATPFVWENDLRTELVTPGSEAVRSYDLDGKELWSLRGMSSITIATPYAANGLLYITSGYVGDQERPIYAIKPGASGDISLQDEATTNDFIAWSLPQAAPYNPSTLVSEDRLFVLYDRGLVACYNAKTGGEFFDQKRLPRGRAFTSSPWAMDGKIFCLNEDGITFVLKDSDEFELLHTNQLAEDDMGMSTPAIAGERLLIRTSSRIYCIGDRE</sequence>
<dbReference type="AlphaFoldDB" id="A0A5C6B353"/>
<feature type="signal peptide" evidence="1">
    <location>
        <begin position="1"/>
        <end position="19"/>
    </location>
</feature>
<evidence type="ECO:0000256" key="1">
    <source>
        <dbReference type="SAM" id="SignalP"/>
    </source>
</evidence>
<name>A0A5C6B353_9BACT</name>
<evidence type="ECO:0000259" key="2">
    <source>
        <dbReference type="Pfam" id="PF13360"/>
    </source>
</evidence>
<dbReference type="InterPro" id="IPR018391">
    <property type="entry name" value="PQQ_b-propeller_rpt"/>
</dbReference>
<organism evidence="3 4">
    <name type="scientific">Stieleria varia</name>
    <dbReference type="NCBI Taxonomy" id="2528005"/>
    <lineage>
        <taxon>Bacteria</taxon>
        <taxon>Pseudomonadati</taxon>
        <taxon>Planctomycetota</taxon>
        <taxon>Planctomycetia</taxon>
        <taxon>Pirellulales</taxon>
        <taxon>Pirellulaceae</taxon>
        <taxon>Stieleria</taxon>
    </lineage>
</organism>
<protein>
    <submittedName>
        <fullName evidence="3">Outer membrane biogenesis protein BamB</fullName>
    </submittedName>
</protein>
<dbReference type="PANTHER" id="PTHR34512">
    <property type="entry name" value="CELL SURFACE PROTEIN"/>
    <property type="match status" value="1"/>
</dbReference>
<proteinExistence type="predicted"/>
<dbReference type="Pfam" id="PF13360">
    <property type="entry name" value="PQQ_2"/>
    <property type="match status" value="2"/>
</dbReference>
<dbReference type="SUPFAM" id="SSF50998">
    <property type="entry name" value="Quinoprotein alcohol dehydrogenase-like"/>
    <property type="match status" value="1"/>
</dbReference>
<evidence type="ECO:0000313" key="4">
    <source>
        <dbReference type="Proteomes" id="UP000320176"/>
    </source>
</evidence>
<dbReference type="Proteomes" id="UP000320176">
    <property type="component" value="Unassembled WGS sequence"/>
</dbReference>
<dbReference type="Gene3D" id="2.40.10.480">
    <property type="match status" value="1"/>
</dbReference>
<dbReference type="Gene3D" id="2.130.10.10">
    <property type="entry name" value="YVTN repeat-like/Quinoprotein amine dehydrogenase"/>
    <property type="match status" value="1"/>
</dbReference>
<feature type="domain" description="Pyrrolo-quinoline quinone repeat" evidence="2">
    <location>
        <begin position="332"/>
        <end position="433"/>
    </location>
</feature>
<dbReference type="InterPro" id="IPR011047">
    <property type="entry name" value="Quinoprotein_ADH-like_sf"/>
</dbReference>
<dbReference type="InterPro" id="IPR015943">
    <property type="entry name" value="WD40/YVTN_repeat-like_dom_sf"/>
</dbReference>
<keyword evidence="4" id="KW-1185">Reference proteome</keyword>
<comment type="caution">
    <text evidence="3">The sequence shown here is derived from an EMBL/GenBank/DDBJ whole genome shotgun (WGS) entry which is preliminary data.</text>
</comment>
<dbReference type="OrthoDB" id="244732at2"/>
<reference evidence="3 4" key="1">
    <citation type="submission" date="2019-02" db="EMBL/GenBank/DDBJ databases">
        <title>Deep-cultivation of Planctomycetes and their phenomic and genomic characterization uncovers novel biology.</title>
        <authorList>
            <person name="Wiegand S."/>
            <person name="Jogler M."/>
            <person name="Boedeker C."/>
            <person name="Pinto D."/>
            <person name="Vollmers J."/>
            <person name="Rivas-Marin E."/>
            <person name="Kohn T."/>
            <person name="Peeters S.H."/>
            <person name="Heuer A."/>
            <person name="Rast P."/>
            <person name="Oberbeckmann S."/>
            <person name="Bunk B."/>
            <person name="Jeske O."/>
            <person name="Meyerdierks A."/>
            <person name="Storesund J.E."/>
            <person name="Kallscheuer N."/>
            <person name="Luecker S."/>
            <person name="Lage O.M."/>
            <person name="Pohl T."/>
            <person name="Merkel B.J."/>
            <person name="Hornburger P."/>
            <person name="Mueller R.-W."/>
            <person name="Bruemmer F."/>
            <person name="Labrenz M."/>
            <person name="Spormann A.M."/>
            <person name="Op Den Camp H."/>
            <person name="Overmann J."/>
            <person name="Amann R."/>
            <person name="Jetten M.S.M."/>
            <person name="Mascher T."/>
            <person name="Medema M.H."/>
            <person name="Devos D.P."/>
            <person name="Kaster A.-K."/>
            <person name="Ovreas L."/>
            <person name="Rohde M."/>
            <person name="Galperin M.Y."/>
            <person name="Jogler C."/>
        </authorList>
    </citation>
    <scope>NUCLEOTIDE SEQUENCE [LARGE SCALE GENOMIC DNA]</scope>
    <source>
        <strain evidence="3 4">Pla52n</strain>
    </source>
</reference>
<dbReference type="PANTHER" id="PTHR34512:SF30">
    <property type="entry name" value="OUTER MEMBRANE PROTEIN ASSEMBLY FACTOR BAMB"/>
    <property type="match status" value="1"/>
</dbReference>
<feature type="chain" id="PRO_5022761654" evidence="1">
    <location>
        <begin position="20"/>
        <end position="442"/>
    </location>
</feature>
<dbReference type="SMART" id="SM00564">
    <property type="entry name" value="PQQ"/>
    <property type="match status" value="3"/>
</dbReference>
<gene>
    <name evidence="3" type="ORF">Pla52n_20990</name>
</gene>
<dbReference type="EMBL" id="SJPN01000002">
    <property type="protein sequence ID" value="TWU06378.1"/>
    <property type="molecule type" value="Genomic_DNA"/>
</dbReference>
<keyword evidence="1" id="KW-0732">Signal</keyword>